<feature type="domain" description="EAL" evidence="2">
    <location>
        <begin position="142"/>
        <end position="394"/>
    </location>
</feature>
<dbReference type="Proteomes" id="UP000051497">
    <property type="component" value="Unassembled WGS sequence"/>
</dbReference>
<dbReference type="SUPFAM" id="SSF141868">
    <property type="entry name" value="EAL domain-like"/>
    <property type="match status" value="1"/>
</dbReference>
<dbReference type="AlphaFoldDB" id="A0AAE3HYF8"/>
<evidence type="ECO:0000313" key="4">
    <source>
        <dbReference type="Proteomes" id="UP000051497"/>
    </source>
</evidence>
<gene>
    <name evidence="3" type="ORF">HT99x_011560</name>
</gene>
<dbReference type="InterPro" id="IPR001633">
    <property type="entry name" value="EAL_dom"/>
</dbReference>
<evidence type="ECO:0000313" key="3">
    <source>
        <dbReference type="EMBL" id="MCS5712071.1"/>
    </source>
</evidence>
<keyword evidence="1" id="KW-1133">Transmembrane helix</keyword>
<feature type="transmembrane region" description="Helical" evidence="1">
    <location>
        <begin position="117"/>
        <end position="139"/>
    </location>
</feature>
<dbReference type="PROSITE" id="PS50883">
    <property type="entry name" value="EAL"/>
    <property type="match status" value="1"/>
</dbReference>
<reference evidence="3" key="2">
    <citation type="submission" date="2021-06" db="EMBL/GenBank/DDBJ databases">
        <title>Genomic Description and Analysis of Intracellular Bacteria, Candidatus Berkiella cookevillensis and Candidatus Berkiella aquae.</title>
        <authorList>
            <person name="Kidane D.T."/>
            <person name="Mehari Y.T."/>
            <person name="Rice F.C."/>
            <person name="Arivett B.A."/>
            <person name="Farone A.L."/>
            <person name="Berk S.G."/>
            <person name="Farone M.B."/>
        </authorList>
    </citation>
    <scope>NUCLEOTIDE SEQUENCE</scope>
    <source>
        <strain evidence="3">HT99</strain>
    </source>
</reference>
<organism evidence="3 4">
    <name type="scientific">Candidatus Berkiella aquae</name>
    <dbReference type="NCBI Taxonomy" id="295108"/>
    <lineage>
        <taxon>Bacteria</taxon>
        <taxon>Pseudomonadati</taxon>
        <taxon>Pseudomonadota</taxon>
        <taxon>Gammaproteobacteria</taxon>
        <taxon>Candidatus Berkiellales</taxon>
        <taxon>Candidatus Berkiellaceae</taxon>
        <taxon>Candidatus Berkiella</taxon>
    </lineage>
</organism>
<dbReference type="Gene3D" id="3.20.20.450">
    <property type="entry name" value="EAL domain"/>
    <property type="match status" value="1"/>
</dbReference>
<dbReference type="GO" id="GO:0071111">
    <property type="term" value="F:cyclic-guanylate-specific phosphodiesterase activity"/>
    <property type="evidence" value="ECO:0007669"/>
    <property type="project" value="InterPro"/>
</dbReference>
<dbReference type="InterPro" id="IPR035919">
    <property type="entry name" value="EAL_sf"/>
</dbReference>
<keyword evidence="1" id="KW-0472">Membrane</keyword>
<dbReference type="CDD" id="cd01948">
    <property type="entry name" value="EAL"/>
    <property type="match status" value="1"/>
</dbReference>
<protein>
    <submittedName>
        <fullName evidence="3">EAL domain-containing protein</fullName>
    </submittedName>
</protein>
<dbReference type="PANTHER" id="PTHR33121:SF79">
    <property type="entry name" value="CYCLIC DI-GMP PHOSPHODIESTERASE PDED-RELATED"/>
    <property type="match status" value="1"/>
</dbReference>
<sequence length="394" mass="44607">MMPNGYSFIMNADIFAKHSDDFITLKSDHYAVSIDAERLTDIITEPYIKIAIVTNSGQVLSTLNYTNYNLELIHKALKNPNINKITKHLLAISRVPGLYYISAESMSYVFQQSRKNLILFLPFGIIMSLIASGAVIWGLRKRLSPIGELKLAIANKEMVVYYQPILDYKTGRCCGAEALVRWQRPDGSMIKPDFFIPLAEESGLIQPITDQIIESVITNLKEILIANRDLHIAINIAVVDFNSQRIFKKLESMLSGTNIEPQQIWLEITERGFMDFKATRDNLQQIRMQGYTIVMDDFGTGYSSLSYLKELPIDVLKIDKAFVSSVDTDSVTSHVTGHIIDIAKTLNIKIVAEGVETQAQSEYLKAHHVDYAQGWLYAKAMPLEEFIKFCEFNT</sequence>
<evidence type="ECO:0000256" key="1">
    <source>
        <dbReference type="SAM" id="Phobius"/>
    </source>
</evidence>
<name>A0AAE3HYF8_9GAMM</name>
<dbReference type="PANTHER" id="PTHR33121">
    <property type="entry name" value="CYCLIC DI-GMP PHOSPHODIESTERASE PDEF"/>
    <property type="match status" value="1"/>
</dbReference>
<keyword evidence="1" id="KW-0812">Transmembrane</keyword>
<dbReference type="EMBL" id="LKAJ02000001">
    <property type="protein sequence ID" value="MCS5712071.1"/>
    <property type="molecule type" value="Genomic_DNA"/>
</dbReference>
<dbReference type="Pfam" id="PF00563">
    <property type="entry name" value="EAL"/>
    <property type="match status" value="1"/>
</dbReference>
<reference evidence="3" key="1">
    <citation type="journal article" date="2016" name="Genome Announc.">
        <title>Draft Genome Sequences of Two Novel Amoeba-Resistant Intranuclear Bacteria, 'Candidatus Berkiella cookevillensis' and 'Candidatus Berkiella aquae'.</title>
        <authorList>
            <person name="Mehari Y.T."/>
            <person name="Arivett B.A."/>
            <person name="Farone A.L."/>
            <person name="Gunderson J.H."/>
            <person name="Farone M.B."/>
        </authorList>
    </citation>
    <scope>NUCLEOTIDE SEQUENCE</scope>
    <source>
        <strain evidence="3">HT99</strain>
    </source>
</reference>
<accession>A0AAE3HYF8</accession>
<dbReference type="SMART" id="SM00052">
    <property type="entry name" value="EAL"/>
    <property type="match status" value="1"/>
</dbReference>
<evidence type="ECO:0000259" key="2">
    <source>
        <dbReference type="PROSITE" id="PS50883"/>
    </source>
</evidence>
<comment type="caution">
    <text evidence="3">The sequence shown here is derived from an EMBL/GenBank/DDBJ whole genome shotgun (WGS) entry which is preliminary data.</text>
</comment>
<dbReference type="InterPro" id="IPR050706">
    <property type="entry name" value="Cyclic-di-GMP_PDE-like"/>
</dbReference>
<proteinExistence type="predicted"/>
<keyword evidence="4" id="KW-1185">Reference proteome</keyword>